<keyword evidence="11" id="KW-1185">Reference proteome</keyword>
<dbReference type="Gene3D" id="3.40.390.10">
    <property type="entry name" value="Collagenase (Catalytic Domain)"/>
    <property type="match status" value="1"/>
</dbReference>
<name>R1HAE8_9GAMM</name>
<gene>
    <name evidence="10" type="ORF">G113_09085</name>
</gene>
<dbReference type="EMBL" id="AQGQ01000047">
    <property type="protein sequence ID" value="EOD55404.1"/>
    <property type="molecule type" value="Genomic_DNA"/>
</dbReference>
<proteinExistence type="inferred from homology"/>
<feature type="domain" description="Lysine-specific metallo-endopeptidase" evidence="9">
    <location>
        <begin position="214"/>
        <end position="346"/>
    </location>
</feature>
<evidence type="ECO:0000313" key="10">
    <source>
        <dbReference type="EMBL" id="EOD55404.1"/>
    </source>
</evidence>
<dbReference type="CDD" id="cd11306">
    <property type="entry name" value="M35_peptidyl-Lys"/>
    <property type="match status" value="1"/>
</dbReference>
<dbReference type="InterPro" id="IPR029463">
    <property type="entry name" value="Lys_MEP"/>
</dbReference>
<dbReference type="Gene3D" id="2.60.40.2970">
    <property type="match status" value="1"/>
</dbReference>
<keyword evidence="8" id="KW-0732">Signal</keyword>
<dbReference type="InterPro" id="IPR024079">
    <property type="entry name" value="MetalloPept_cat_dom_sf"/>
</dbReference>
<evidence type="ECO:0000256" key="2">
    <source>
        <dbReference type="ARBA" id="ARBA00010279"/>
    </source>
</evidence>
<feature type="chain" id="PRO_5004351542" evidence="8">
    <location>
        <begin position="21"/>
        <end position="352"/>
    </location>
</feature>
<evidence type="ECO:0000256" key="6">
    <source>
        <dbReference type="ARBA" id="ARBA00022833"/>
    </source>
</evidence>
<keyword evidence="5" id="KW-0378">Hydrolase</keyword>
<evidence type="ECO:0000256" key="5">
    <source>
        <dbReference type="ARBA" id="ARBA00022801"/>
    </source>
</evidence>
<evidence type="ECO:0000313" key="11">
    <source>
        <dbReference type="Proteomes" id="UP000013526"/>
    </source>
</evidence>
<evidence type="ECO:0000256" key="4">
    <source>
        <dbReference type="ARBA" id="ARBA00022723"/>
    </source>
</evidence>
<dbReference type="Proteomes" id="UP000013526">
    <property type="component" value="Unassembled WGS sequence"/>
</dbReference>
<protein>
    <submittedName>
        <fullName evidence="10">Extracellular protease</fullName>
    </submittedName>
</protein>
<accession>R1HAE8</accession>
<comment type="cofactor">
    <cofactor evidence="1">
        <name>Zn(2+)</name>
        <dbReference type="ChEBI" id="CHEBI:29105"/>
    </cofactor>
</comment>
<dbReference type="InterPro" id="IPR050414">
    <property type="entry name" value="Fungal_M35_metalloproteases"/>
</dbReference>
<evidence type="ECO:0000256" key="1">
    <source>
        <dbReference type="ARBA" id="ARBA00001947"/>
    </source>
</evidence>
<keyword evidence="7" id="KW-0482">Metalloprotease</keyword>
<evidence type="ECO:0000256" key="7">
    <source>
        <dbReference type="ARBA" id="ARBA00023049"/>
    </source>
</evidence>
<sequence>MKATPIALLLAGLLGSPLCAAGLDARLTLTDGATEDVRVRVTLTNNGDRPVNVLKWQLPGGDDAPLFLVERDGQPVAYQGALIKRGQPSRSDYQRLSAGESLTQEAEVSGLYDMSAQGEYSISYRVPQISGESGAKMKARENGKVAPQASASNTVSLWLDGVASDDRLLAKVAAVEPAATGGSVSFTGRCTNSQKTQIVSALDAAGGMAGDSLSYLAVDKPGGQRYRSWFGAYEASRWSQAEGHFSKVKEAIEEKPLTFDCGCKQSYFAYVYPDQPYKIYLCKSFWTAANTGSDSRAGTIIHELTHFNVVAGTDDLGYGQGNARNLASTDPVKALNNADNHEYFAENTPSEN</sequence>
<dbReference type="OrthoDB" id="7649992at2"/>
<dbReference type="GO" id="GO:0004222">
    <property type="term" value="F:metalloendopeptidase activity"/>
    <property type="evidence" value="ECO:0007669"/>
    <property type="project" value="InterPro"/>
</dbReference>
<keyword evidence="6" id="KW-0862">Zinc</keyword>
<dbReference type="PANTHER" id="PTHR37016:SF3">
    <property type="entry name" value="NEUTRAL PROTEASE 2-RELATED"/>
    <property type="match status" value="1"/>
</dbReference>
<reference evidence="10 11" key="1">
    <citation type="journal article" date="2013" name="Genome Announc.">
        <title>Draft Genome Sequence of Aeromonas molluscorum Strain 848TT, Isolated from Bivalve Molluscs.</title>
        <authorList>
            <person name="Spataro N."/>
            <person name="Farfan M."/>
            <person name="Albarral V."/>
            <person name="Sanglas A."/>
            <person name="Loren J.G."/>
            <person name="Fuste M.C."/>
            <person name="Bosch E."/>
        </authorList>
    </citation>
    <scope>NUCLEOTIDE SEQUENCE [LARGE SCALE GENOMIC DNA]</scope>
    <source>
        <strain evidence="10 11">848</strain>
    </source>
</reference>
<dbReference type="RefSeq" id="WP_005899195.1">
    <property type="nucleotide sequence ID" value="NZ_AQGQ01000047.1"/>
</dbReference>
<keyword evidence="4" id="KW-0479">Metal-binding</keyword>
<evidence type="ECO:0000256" key="8">
    <source>
        <dbReference type="SAM" id="SignalP"/>
    </source>
</evidence>
<dbReference type="AlphaFoldDB" id="R1HAE8"/>
<dbReference type="GO" id="GO:0006508">
    <property type="term" value="P:proteolysis"/>
    <property type="evidence" value="ECO:0007669"/>
    <property type="project" value="UniProtKB-KW"/>
</dbReference>
<dbReference type="InterPro" id="IPR034115">
    <property type="entry name" value="M35_peptidyl-Lys"/>
</dbReference>
<comment type="caution">
    <text evidence="10">The sequence shown here is derived from an EMBL/GenBank/DDBJ whole genome shotgun (WGS) entry which is preliminary data.</text>
</comment>
<dbReference type="PANTHER" id="PTHR37016">
    <property type="match status" value="1"/>
</dbReference>
<dbReference type="Pfam" id="PF14521">
    <property type="entry name" value="Aspzincin_M35"/>
    <property type="match status" value="1"/>
</dbReference>
<dbReference type="PATRIC" id="fig|1268236.3.peg.1794"/>
<keyword evidence="3 10" id="KW-0645">Protease</keyword>
<comment type="similarity">
    <text evidence="2">Belongs to the peptidase M35 family.</text>
</comment>
<evidence type="ECO:0000256" key="3">
    <source>
        <dbReference type="ARBA" id="ARBA00022670"/>
    </source>
</evidence>
<dbReference type="SMART" id="SM01351">
    <property type="entry name" value="Aspzincin_M35"/>
    <property type="match status" value="1"/>
</dbReference>
<feature type="signal peptide" evidence="8">
    <location>
        <begin position="1"/>
        <end position="20"/>
    </location>
</feature>
<dbReference type="GO" id="GO:0046872">
    <property type="term" value="F:metal ion binding"/>
    <property type="evidence" value="ECO:0007669"/>
    <property type="project" value="UniProtKB-KW"/>
</dbReference>
<dbReference type="SUPFAM" id="SSF55486">
    <property type="entry name" value="Metalloproteases ('zincins'), catalytic domain"/>
    <property type="match status" value="1"/>
</dbReference>
<evidence type="ECO:0000259" key="9">
    <source>
        <dbReference type="SMART" id="SM01351"/>
    </source>
</evidence>
<organism evidence="10 11">
    <name type="scientific">Aeromonas molluscorum 848</name>
    <dbReference type="NCBI Taxonomy" id="1268236"/>
    <lineage>
        <taxon>Bacteria</taxon>
        <taxon>Pseudomonadati</taxon>
        <taxon>Pseudomonadota</taxon>
        <taxon>Gammaproteobacteria</taxon>
        <taxon>Aeromonadales</taxon>
        <taxon>Aeromonadaceae</taxon>
        <taxon>Aeromonas</taxon>
    </lineage>
</organism>